<dbReference type="Proteomes" id="UP000535406">
    <property type="component" value="Unassembled WGS sequence"/>
</dbReference>
<dbReference type="Pfam" id="PF03466">
    <property type="entry name" value="LysR_substrate"/>
    <property type="match status" value="1"/>
</dbReference>
<feature type="domain" description="LysR substrate-binding" evidence="1">
    <location>
        <begin position="2"/>
        <end position="85"/>
    </location>
</feature>
<evidence type="ECO:0000313" key="2">
    <source>
        <dbReference type="EMBL" id="MBB5042421.1"/>
    </source>
</evidence>
<comment type="caution">
    <text evidence="2">The sequence shown here is derived from an EMBL/GenBank/DDBJ whole genome shotgun (WGS) entry which is preliminary data.</text>
</comment>
<dbReference type="AlphaFoldDB" id="A0A7W7YUD1"/>
<dbReference type="Gene3D" id="3.40.190.10">
    <property type="entry name" value="Periplasmic binding protein-like II"/>
    <property type="match status" value="1"/>
</dbReference>
<keyword evidence="3" id="KW-1185">Reference proteome</keyword>
<protein>
    <submittedName>
        <fullName evidence="2">DNA-binding transcriptional LysR family regulator</fullName>
    </submittedName>
</protein>
<dbReference type="GO" id="GO:0003677">
    <property type="term" value="F:DNA binding"/>
    <property type="evidence" value="ECO:0007669"/>
    <property type="project" value="UniProtKB-KW"/>
</dbReference>
<dbReference type="SUPFAM" id="SSF53850">
    <property type="entry name" value="Periplasmic binding protein-like II"/>
    <property type="match status" value="1"/>
</dbReference>
<gene>
    <name evidence="2" type="ORF">HNQ66_001817</name>
</gene>
<dbReference type="InterPro" id="IPR005119">
    <property type="entry name" value="LysR_subst-bd"/>
</dbReference>
<name>A0A7W7YUD1_9HYPH</name>
<dbReference type="EMBL" id="JACHIK010000004">
    <property type="protein sequence ID" value="MBB5042421.1"/>
    <property type="molecule type" value="Genomic_DNA"/>
</dbReference>
<organism evidence="2 3">
    <name type="scientific">Shinella fusca</name>
    <dbReference type="NCBI Taxonomy" id="544480"/>
    <lineage>
        <taxon>Bacteria</taxon>
        <taxon>Pseudomonadati</taxon>
        <taxon>Pseudomonadota</taxon>
        <taxon>Alphaproteobacteria</taxon>
        <taxon>Hyphomicrobiales</taxon>
        <taxon>Rhizobiaceae</taxon>
        <taxon>Shinella</taxon>
    </lineage>
</organism>
<evidence type="ECO:0000259" key="1">
    <source>
        <dbReference type="Pfam" id="PF03466"/>
    </source>
</evidence>
<keyword evidence="2" id="KW-0238">DNA-binding</keyword>
<evidence type="ECO:0000313" key="3">
    <source>
        <dbReference type="Proteomes" id="UP000535406"/>
    </source>
</evidence>
<proteinExistence type="predicted"/>
<reference evidence="2 3" key="1">
    <citation type="submission" date="2020-08" db="EMBL/GenBank/DDBJ databases">
        <title>Genomic Encyclopedia of Type Strains, Phase IV (KMG-IV): sequencing the most valuable type-strain genomes for metagenomic binning, comparative biology and taxonomic classification.</title>
        <authorList>
            <person name="Goeker M."/>
        </authorList>
    </citation>
    <scope>NUCLEOTIDE SEQUENCE [LARGE SCALE GENOMIC DNA]</scope>
    <source>
        <strain evidence="2 3">DSM 21319</strain>
    </source>
</reference>
<sequence length="95" mass="9994">MEALERSGTPWRIVCSCQSLSGLTAAARAGMGVLVQPRSLAPAGLREIPPPALPPLEDVEFVLVTALSADQATVSAFARKVRERFGKGFAGVTRS</sequence>
<accession>A0A7W7YUD1</accession>